<protein>
    <submittedName>
        <fullName evidence="2">Uncharacterized protein</fullName>
    </submittedName>
</protein>
<organism evidence="2 3">
    <name type="scientific">Porphyromonas endodontalis (strain ATCC 35406 / DSM 24491 / JCM 8526 / CCUG 16442 / BCRC 14492 / NCTC 13058 / HG 370)</name>
    <name type="common">Bacteroides endodontalis</name>
    <dbReference type="NCBI Taxonomy" id="553175"/>
    <lineage>
        <taxon>Bacteria</taxon>
        <taxon>Pseudomonadati</taxon>
        <taxon>Bacteroidota</taxon>
        <taxon>Bacteroidia</taxon>
        <taxon>Bacteroidales</taxon>
        <taxon>Porphyromonadaceae</taxon>
        <taxon>Porphyromonas</taxon>
    </lineage>
</organism>
<sequence length="67" mass="7527">MGGTQRKKARNLVTWVVLALAVLIVVAAIILLTKVSGDMTQYVFMGAGLLILNLLFVLYFTRRNFRK</sequence>
<dbReference type="AlphaFoldDB" id="C3J9F8"/>
<feature type="transmembrane region" description="Helical" evidence="1">
    <location>
        <begin position="12"/>
        <end position="33"/>
    </location>
</feature>
<evidence type="ECO:0000256" key="1">
    <source>
        <dbReference type="SAM" id="Phobius"/>
    </source>
</evidence>
<keyword evidence="3" id="KW-1185">Reference proteome</keyword>
<keyword evidence="1" id="KW-0472">Membrane</keyword>
<proteinExistence type="predicted"/>
<evidence type="ECO:0000313" key="3">
    <source>
        <dbReference type="Proteomes" id="UP000004295"/>
    </source>
</evidence>
<reference evidence="2 3" key="1">
    <citation type="submission" date="2009-04" db="EMBL/GenBank/DDBJ databases">
        <authorList>
            <person name="Sebastian Y."/>
            <person name="Madupu R."/>
            <person name="Durkin A.S."/>
            <person name="Torralba M."/>
            <person name="Methe B."/>
            <person name="Sutton G.G."/>
            <person name="Strausberg R.L."/>
            <person name="Nelson K.E."/>
        </authorList>
    </citation>
    <scope>NUCLEOTIDE SEQUENCE [LARGE SCALE GENOMIC DNA]</scope>
    <source>
        <strain evidence="3">ATCC 35406 / BCRC 14492 / JCM 8526 / NCTC 13058 / HG 370</strain>
    </source>
</reference>
<keyword evidence="1" id="KW-0812">Transmembrane</keyword>
<accession>C3J9F8</accession>
<name>C3J9F8_POREA</name>
<dbReference type="Proteomes" id="UP000004295">
    <property type="component" value="Unassembled WGS sequence"/>
</dbReference>
<dbReference type="RefSeq" id="WP_004332892.1">
    <property type="nucleotide sequence ID" value="NZ_ACNN01000012.1"/>
</dbReference>
<evidence type="ECO:0000313" key="2">
    <source>
        <dbReference type="EMBL" id="EEN83264.1"/>
    </source>
</evidence>
<keyword evidence="1" id="KW-1133">Transmembrane helix</keyword>
<gene>
    <name evidence="2" type="ORF">POREN0001_1102</name>
</gene>
<comment type="caution">
    <text evidence="2">The sequence shown here is derived from an EMBL/GenBank/DDBJ whole genome shotgun (WGS) entry which is preliminary data.</text>
</comment>
<dbReference type="EMBL" id="ACNN01000012">
    <property type="protein sequence ID" value="EEN83264.1"/>
    <property type="molecule type" value="Genomic_DNA"/>
</dbReference>
<feature type="transmembrane region" description="Helical" evidence="1">
    <location>
        <begin position="39"/>
        <end position="61"/>
    </location>
</feature>
<dbReference type="GeneID" id="93366444"/>